<accession>A0A2N0DDD1</accession>
<sequence length="90" mass="9377">MAWSARSIRSCESPRSTDSTFGRIAPVTSVTGAIGVSATSGRQSTIKPPVRLATVPVIALALSEARKAANSATSATDVKRFRCVMPSTKP</sequence>
<dbReference type="AlphaFoldDB" id="A0A2N0DDD1"/>
<gene>
    <name evidence="2" type="ORF">CWR43_07365</name>
</gene>
<name>A0A2N0DDD1_RHISU</name>
<proteinExistence type="predicted"/>
<evidence type="ECO:0000256" key="1">
    <source>
        <dbReference type="SAM" id="MobiDB-lite"/>
    </source>
</evidence>
<evidence type="ECO:0000313" key="2">
    <source>
        <dbReference type="EMBL" id="PKA44112.1"/>
    </source>
</evidence>
<evidence type="ECO:0000313" key="3">
    <source>
        <dbReference type="Proteomes" id="UP000232164"/>
    </source>
</evidence>
<comment type="caution">
    <text evidence="2">The sequence shown here is derived from an EMBL/GenBank/DDBJ whole genome shotgun (WGS) entry which is preliminary data.</text>
</comment>
<protein>
    <submittedName>
        <fullName evidence="2">DUF1490 domain-containing protein</fullName>
    </submittedName>
</protein>
<dbReference type="EMBL" id="PIQN01000005">
    <property type="protein sequence ID" value="PKA44112.1"/>
    <property type="molecule type" value="Genomic_DNA"/>
</dbReference>
<reference evidence="2 3" key="2">
    <citation type="submission" date="2017-12" db="EMBL/GenBank/DDBJ databases">
        <title>Genome sequence of Rhizobium sullae HCNT1 isolated from Sulla coronaria nodules and featuring peculiar denitrification phenotypes.</title>
        <authorList>
            <person name="De Diego-Diaz B."/>
            <person name="Treu L."/>
            <person name="Campanaro S."/>
            <person name="Da Silva Duarte V."/>
            <person name="Basaglia M."/>
            <person name="Favaro L."/>
            <person name="Casella S."/>
            <person name="Squartini A."/>
        </authorList>
    </citation>
    <scope>NUCLEOTIDE SEQUENCE [LARGE SCALE GENOMIC DNA]</scope>
    <source>
        <strain evidence="2 3">HCNT1</strain>
    </source>
</reference>
<organism evidence="2 3">
    <name type="scientific">Rhizobium sullae</name>
    <name type="common">Rhizobium hedysari</name>
    <dbReference type="NCBI Taxonomy" id="50338"/>
    <lineage>
        <taxon>Bacteria</taxon>
        <taxon>Pseudomonadati</taxon>
        <taxon>Pseudomonadota</taxon>
        <taxon>Alphaproteobacteria</taxon>
        <taxon>Hyphomicrobiales</taxon>
        <taxon>Rhizobiaceae</taxon>
        <taxon>Rhizobium/Agrobacterium group</taxon>
        <taxon>Rhizobium</taxon>
    </lineage>
</organism>
<dbReference type="Proteomes" id="UP000232164">
    <property type="component" value="Unassembled WGS sequence"/>
</dbReference>
<reference evidence="2 3" key="1">
    <citation type="submission" date="2017-11" db="EMBL/GenBank/DDBJ databases">
        <authorList>
            <person name="Han C.G."/>
        </authorList>
    </citation>
    <scope>NUCLEOTIDE SEQUENCE [LARGE SCALE GENOMIC DNA]</scope>
    <source>
        <strain evidence="2 3">HCNT1</strain>
    </source>
</reference>
<feature type="region of interest" description="Disordered" evidence="1">
    <location>
        <begin position="1"/>
        <end position="22"/>
    </location>
</feature>